<reference evidence="13 14" key="1">
    <citation type="journal article" date="2011" name="J. Bacteriol.">
        <title>Draft genome sequence of the anoxygenic filamentous phototrophic bacterium Oscillochloris trichoides subsp. DG-6.</title>
        <authorList>
            <person name="Kuznetsov B.B."/>
            <person name="Ivanovsky R.N."/>
            <person name="Keppen O.I."/>
            <person name="Sukhacheva M.V."/>
            <person name="Bumazhkin B.K."/>
            <person name="Patutina E.O."/>
            <person name="Beletsky A.V."/>
            <person name="Mardanov A.V."/>
            <person name="Baslerov R.V."/>
            <person name="Panteleeva A.N."/>
            <person name="Kolganova T.V."/>
            <person name="Ravin N.V."/>
            <person name="Skryabin K.G."/>
        </authorList>
    </citation>
    <scope>NUCLEOTIDE SEQUENCE [LARGE SCALE GENOMIC DNA]</scope>
    <source>
        <strain evidence="13 14">DG-6</strain>
    </source>
</reference>
<keyword evidence="2" id="KW-0645">Protease</keyword>
<evidence type="ECO:0000256" key="8">
    <source>
        <dbReference type="PIRSR" id="PIRSR623612-1"/>
    </source>
</evidence>
<name>E1IF57_9CHLR</name>
<evidence type="ECO:0000256" key="6">
    <source>
        <dbReference type="ARBA" id="ARBA00022833"/>
    </source>
</evidence>
<feature type="active site" description="Proton donor" evidence="8">
    <location>
        <position position="466"/>
    </location>
</feature>
<dbReference type="PANTHER" id="PTHR33794">
    <property type="entry name" value="BACILLOLYSIN"/>
    <property type="match status" value="1"/>
</dbReference>
<keyword evidence="14" id="KW-1185">Reference proteome</keyword>
<dbReference type="GO" id="GO:0004222">
    <property type="term" value="F:metalloendopeptidase activity"/>
    <property type="evidence" value="ECO:0007669"/>
    <property type="project" value="InterPro"/>
</dbReference>
<dbReference type="eggNOG" id="COG5640">
    <property type="taxonomic scope" value="Bacteria"/>
</dbReference>
<evidence type="ECO:0000256" key="5">
    <source>
        <dbReference type="ARBA" id="ARBA00022801"/>
    </source>
</evidence>
<dbReference type="InterPro" id="IPR013856">
    <property type="entry name" value="Peptidase_M4_domain"/>
</dbReference>
<keyword evidence="6" id="KW-0862">Zinc</keyword>
<evidence type="ECO:0000256" key="1">
    <source>
        <dbReference type="ARBA" id="ARBA00009388"/>
    </source>
</evidence>
<evidence type="ECO:0000259" key="10">
    <source>
        <dbReference type="Pfam" id="PF01447"/>
    </source>
</evidence>
<dbReference type="Gene3D" id="3.10.170.10">
    <property type="match status" value="1"/>
</dbReference>
<evidence type="ECO:0000256" key="7">
    <source>
        <dbReference type="ARBA" id="ARBA00023049"/>
    </source>
</evidence>
<keyword evidence="7" id="KW-0482">Metalloprotease</keyword>
<comment type="similarity">
    <text evidence="1">Belongs to the peptidase M4 family.</text>
</comment>
<dbReference type="Pfam" id="PF01447">
    <property type="entry name" value="Peptidase_M4"/>
    <property type="match status" value="1"/>
</dbReference>
<dbReference type="HOGENOM" id="CLU_334289_0_0_0"/>
<dbReference type="InterPro" id="IPR011096">
    <property type="entry name" value="FTP_domain"/>
</dbReference>
<dbReference type="STRING" id="765420.OSCT_1958"/>
<dbReference type="AlphaFoldDB" id="E1IF57"/>
<dbReference type="InterPro" id="IPR023612">
    <property type="entry name" value="Peptidase_M4"/>
</dbReference>
<accession>E1IF57</accession>
<evidence type="ECO:0000256" key="4">
    <source>
        <dbReference type="ARBA" id="ARBA00022729"/>
    </source>
</evidence>
<dbReference type="SUPFAM" id="SSF55486">
    <property type="entry name" value="Metalloproteases ('zincins'), catalytic domain"/>
    <property type="match status" value="1"/>
</dbReference>
<keyword evidence="4" id="KW-0732">Signal</keyword>
<feature type="domain" description="Peptidase M4 C-terminal" evidence="11">
    <location>
        <begin position="376"/>
        <end position="538"/>
    </location>
</feature>
<evidence type="ECO:0000256" key="3">
    <source>
        <dbReference type="ARBA" id="ARBA00022723"/>
    </source>
</evidence>
<dbReference type="PANTHER" id="PTHR33794:SF1">
    <property type="entry name" value="BACILLOLYSIN"/>
    <property type="match status" value="1"/>
</dbReference>
<feature type="domain" description="FTP" evidence="12">
    <location>
        <begin position="111"/>
        <end position="161"/>
    </location>
</feature>
<dbReference type="InterPro" id="IPR050728">
    <property type="entry name" value="Zinc_Metalloprotease_M4"/>
</dbReference>
<keyword evidence="5" id="KW-0378">Hydrolase</keyword>
<organism evidence="13 14">
    <name type="scientific">Oscillochloris trichoides DG-6</name>
    <dbReference type="NCBI Taxonomy" id="765420"/>
    <lineage>
        <taxon>Bacteria</taxon>
        <taxon>Bacillati</taxon>
        <taxon>Chloroflexota</taxon>
        <taxon>Chloroflexia</taxon>
        <taxon>Chloroflexales</taxon>
        <taxon>Chloroflexineae</taxon>
        <taxon>Oscillochloridaceae</taxon>
        <taxon>Oscillochloris</taxon>
    </lineage>
</organism>
<gene>
    <name evidence="13" type="ORF">OSCT_1958</name>
</gene>
<dbReference type="eggNOG" id="COG3227">
    <property type="taxonomic scope" value="Bacteria"/>
</dbReference>
<comment type="caution">
    <text evidence="13">The sequence shown here is derived from an EMBL/GenBank/DDBJ whole genome shotgun (WGS) entry which is preliminary data.</text>
</comment>
<feature type="region of interest" description="Disordered" evidence="9">
    <location>
        <begin position="539"/>
        <end position="560"/>
    </location>
</feature>
<proteinExistence type="inferred from homology"/>
<sequence>MLWIDQAPPNLRIAPDLVVQAPALPAATQTPLVGDVSPAEAFAALQARSATPLTVRWNAQHGIPDFLHSRDLTGRLPYQPTALEVGNPVAIAHGFLDQNRSLFGIRAVAEDLALLRVEPDLQRGYAHVRLDQRYAGLPVLGHQLVVHLDPDGQVVAVNGEFAPALNLATQPTITAAQADATALDYLWARQLLPSELSTVQIDPLPEATRLAVYVDPTGQATLVWEVTILTERPLSQWRFFVNAGRPVVVHAIDEVMPIKRRKTYTARNKTSIPGRLLIDEGERSSDPVAQAAHDGAGVVYDYYMQQFGRDSYDGQGSPMISTVHYGSDPEDAENAAWISEYGQMIYGDGGTIFEPLPYALDVISHEFTHGVIDASAGLIYENQSGALNESYADVFGVLIDDDDWTVGEDVVKSPPYPVPYLRSMQDPGIGGNYNPRKPLASIGQPTTMREYANLPNTRRSDNGGVHVNSGIPNRAAYLVAQALGREEMGQIAYRTLTQYLTPGSDFQDAADASAQAAADLYGENEAEAVRAAFAQVGISTGTTTPTTPPVTPETNLPSGGGGTVPPVVEALPSGCSDVILNGGFEQEGGWTQVSRGDASLIDPQLPLSGKRSAWLGGTDQEPLQYIYQDVRLPANATSITLAYSRLIHEEFSGLLGLLAEDATFGVLLANTKGDILEAVEEVPSSEADDTWAEMNADLSHYAGKPLRLVFAAENPRGNVSSMFVDEVRLVVCTGGQAPSAPPTSSGDLVYVSGTITNADTGRGVGGVQFFVIKPGVSASQAAADDTLGADEVLTMGVTDDNGLFRTNEAVPRGQTYGVIVFARGYRPIVADGQVVIPANAGNPFKVDAQIRRSR</sequence>
<dbReference type="InterPro" id="IPR001570">
    <property type="entry name" value="Peptidase_M4_C_domain"/>
</dbReference>
<dbReference type="Pfam" id="PF07504">
    <property type="entry name" value="FTP"/>
    <property type="match status" value="1"/>
</dbReference>
<dbReference type="EMBL" id="ADVR01000082">
    <property type="protein sequence ID" value="EFO80156.1"/>
    <property type="molecule type" value="Genomic_DNA"/>
</dbReference>
<protein>
    <submittedName>
        <fullName evidence="13">Bacillolysin</fullName>
    </submittedName>
</protein>
<dbReference type="GO" id="GO:0046872">
    <property type="term" value="F:metal ion binding"/>
    <property type="evidence" value="ECO:0007669"/>
    <property type="project" value="UniProtKB-KW"/>
</dbReference>
<feature type="active site" evidence="8">
    <location>
        <position position="366"/>
    </location>
</feature>
<evidence type="ECO:0000259" key="11">
    <source>
        <dbReference type="Pfam" id="PF02868"/>
    </source>
</evidence>
<feature type="domain" description="Peptidase M4" evidence="10">
    <location>
        <begin position="261"/>
        <end position="372"/>
    </location>
</feature>
<evidence type="ECO:0000313" key="14">
    <source>
        <dbReference type="Proteomes" id="UP000054010"/>
    </source>
</evidence>
<dbReference type="Gene3D" id="1.10.390.10">
    <property type="entry name" value="Neutral Protease Domain 2"/>
    <property type="match status" value="1"/>
</dbReference>
<evidence type="ECO:0000256" key="2">
    <source>
        <dbReference type="ARBA" id="ARBA00022670"/>
    </source>
</evidence>
<dbReference type="PRINTS" id="PR00730">
    <property type="entry name" value="THERMOLYSIN"/>
</dbReference>
<evidence type="ECO:0000313" key="13">
    <source>
        <dbReference type="EMBL" id="EFO80156.1"/>
    </source>
</evidence>
<dbReference type="GO" id="GO:0006508">
    <property type="term" value="P:proteolysis"/>
    <property type="evidence" value="ECO:0007669"/>
    <property type="project" value="UniProtKB-KW"/>
</dbReference>
<dbReference type="InterPro" id="IPR027268">
    <property type="entry name" value="Peptidase_M4/M1_CTD_sf"/>
</dbReference>
<dbReference type="CDD" id="cd09597">
    <property type="entry name" value="M4_TLP"/>
    <property type="match status" value="1"/>
</dbReference>
<evidence type="ECO:0000259" key="12">
    <source>
        <dbReference type="Pfam" id="PF07504"/>
    </source>
</evidence>
<dbReference type="Proteomes" id="UP000054010">
    <property type="component" value="Unassembled WGS sequence"/>
</dbReference>
<dbReference type="Gene3D" id="3.10.450.490">
    <property type="match status" value="1"/>
</dbReference>
<dbReference type="Pfam" id="PF02868">
    <property type="entry name" value="Peptidase_M4_C"/>
    <property type="match status" value="1"/>
</dbReference>
<evidence type="ECO:0000256" key="9">
    <source>
        <dbReference type="SAM" id="MobiDB-lite"/>
    </source>
</evidence>
<keyword evidence="3" id="KW-0479">Metal-binding</keyword>